<reference evidence="2 3" key="1">
    <citation type="submission" date="2024-04" db="EMBL/GenBank/DDBJ databases">
        <authorList>
            <person name="Rising A."/>
            <person name="Reimegard J."/>
            <person name="Sonavane S."/>
            <person name="Akerstrom W."/>
            <person name="Nylinder S."/>
            <person name="Hedman E."/>
            <person name="Kallberg Y."/>
        </authorList>
    </citation>
    <scope>NUCLEOTIDE SEQUENCE [LARGE SCALE GENOMIC DNA]</scope>
</reference>
<feature type="region of interest" description="Disordered" evidence="1">
    <location>
        <begin position="31"/>
        <end position="82"/>
    </location>
</feature>
<protein>
    <submittedName>
        <fullName evidence="2">Uncharacterized protein</fullName>
    </submittedName>
</protein>
<dbReference type="Proteomes" id="UP001497382">
    <property type="component" value="Unassembled WGS sequence"/>
</dbReference>
<keyword evidence="3" id="KW-1185">Reference proteome</keyword>
<evidence type="ECO:0000313" key="2">
    <source>
        <dbReference type="EMBL" id="CAL1276454.1"/>
    </source>
</evidence>
<dbReference type="EMBL" id="CAXIEN010000094">
    <property type="protein sequence ID" value="CAL1276454.1"/>
    <property type="molecule type" value="Genomic_DNA"/>
</dbReference>
<evidence type="ECO:0000313" key="3">
    <source>
        <dbReference type="Proteomes" id="UP001497382"/>
    </source>
</evidence>
<gene>
    <name evidence="2" type="ORF">LARSCL_LOCUS8657</name>
</gene>
<comment type="caution">
    <text evidence="2">The sequence shown here is derived from an EMBL/GenBank/DDBJ whole genome shotgun (WGS) entry which is preliminary data.</text>
</comment>
<evidence type="ECO:0000256" key="1">
    <source>
        <dbReference type="SAM" id="MobiDB-lite"/>
    </source>
</evidence>
<proteinExistence type="predicted"/>
<feature type="compositionally biased region" description="Basic and acidic residues" evidence="1">
    <location>
        <begin position="31"/>
        <end position="41"/>
    </location>
</feature>
<name>A0AAV2A0V2_9ARAC</name>
<dbReference type="AlphaFoldDB" id="A0AAV2A0V2"/>
<sequence>MNRDSADNEIGHTAFCSYLTGLVSVGVKELGQKPDRWKDNRPNVNKRKEGRKFSWEFGERGLPSTAPRPDQEMGRSSLSSKP</sequence>
<organism evidence="2 3">
    <name type="scientific">Larinioides sclopetarius</name>
    <dbReference type="NCBI Taxonomy" id="280406"/>
    <lineage>
        <taxon>Eukaryota</taxon>
        <taxon>Metazoa</taxon>
        <taxon>Ecdysozoa</taxon>
        <taxon>Arthropoda</taxon>
        <taxon>Chelicerata</taxon>
        <taxon>Arachnida</taxon>
        <taxon>Araneae</taxon>
        <taxon>Araneomorphae</taxon>
        <taxon>Entelegynae</taxon>
        <taxon>Araneoidea</taxon>
        <taxon>Araneidae</taxon>
        <taxon>Larinioides</taxon>
    </lineage>
</organism>
<accession>A0AAV2A0V2</accession>